<dbReference type="SUPFAM" id="SSF81321">
    <property type="entry name" value="Family A G protein-coupled receptor-like"/>
    <property type="match status" value="1"/>
</dbReference>
<keyword evidence="3 10" id="KW-0812">Transmembrane</keyword>
<feature type="transmembrane region" description="Helical" evidence="10">
    <location>
        <begin position="71"/>
        <end position="91"/>
    </location>
</feature>
<keyword evidence="13" id="KW-1185">Reference proteome</keyword>
<dbReference type="InterPro" id="IPR000725">
    <property type="entry name" value="Olfact_rcpt"/>
</dbReference>
<dbReference type="PANTHER" id="PTHR26452">
    <property type="entry name" value="OLFACTORY RECEPTOR"/>
    <property type="match status" value="1"/>
</dbReference>
<keyword evidence="7 10" id="KW-0472">Membrane</keyword>
<evidence type="ECO:0000256" key="5">
    <source>
        <dbReference type="ARBA" id="ARBA00022989"/>
    </source>
</evidence>
<evidence type="ECO:0000256" key="6">
    <source>
        <dbReference type="ARBA" id="ARBA00023040"/>
    </source>
</evidence>
<dbReference type="EMBL" id="KB744246">
    <property type="protein sequence ID" value="EOA95570.1"/>
    <property type="molecule type" value="Genomic_DNA"/>
</dbReference>
<evidence type="ECO:0000256" key="4">
    <source>
        <dbReference type="ARBA" id="ARBA00022725"/>
    </source>
</evidence>
<dbReference type="AlphaFoldDB" id="R0JE82"/>
<evidence type="ECO:0000256" key="7">
    <source>
        <dbReference type="ARBA" id="ARBA00023136"/>
    </source>
</evidence>
<evidence type="ECO:0000256" key="1">
    <source>
        <dbReference type="ARBA" id="ARBA00004651"/>
    </source>
</evidence>
<keyword evidence="2" id="KW-1003">Cell membrane</keyword>
<evidence type="ECO:0000256" key="8">
    <source>
        <dbReference type="ARBA" id="ARBA00023170"/>
    </source>
</evidence>
<evidence type="ECO:0000256" key="9">
    <source>
        <dbReference type="ARBA" id="ARBA00023224"/>
    </source>
</evidence>
<organism evidence="11 13">
    <name type="scientific">Anas platyrhynchos</name>
    <name type="common">Mallard</name>
    <name type="synonym">Anas boschas</name>
    <dbReference type="NCBI Taxonomy" id="8839"/>
    <lineage>
        <taxon>Eukaryota</taxon>
        <taxon>Metazoa</taxon>
        <taxon>Chordata</taxon>
        <taxon>Craniata</taxon>
        <taxon>Vertebrata</taxon>
        <taxon>Euteleostomi</taxon>
        <taxon>Archelosauria</taxon>
        <taxon>Archosauria</taxon>
        <taxon>Dinosauria</taxon>
        <taxon>Saurischia</taxon>
        <taxon>Theropoda</taxon>
        <taxon>Coelurosauria</taxon>
        <taxon>Aves</taxon>
        <taxon>Neognathae</taxon>
        <taxon>Galloanserae</taxon>
        <taxon>Anseriformes</taxon>
        <taxon>Anatidae</taxon>
        <taxon>Anatinae</taxon>
        <taxon>Anas</taxon>
    </lineage>
</organism>
<dbReference type="Proteomes" id="UP000296049">
    <property type="component" value="Unassembled WGS sequence"/>
</dbReference>
<gene>
    <name evidence="12" type="ORF">Anapl_16045</name>
    <name evidence="11" type="ORF">Anapl_16049</name>
</gene>
<dbReference type="GO" id="GO:0005886">
    <property type="term" value="C:plasma membrane"/>
    <property type="evidence" value="ECO:0007669"/>
    <property type="project" value="UniProtKB-SubCell"/>
</dbReference>
<feature type="non-terminal residue" evidence="11">
    <location>
        <position position="1"/>
    </location>
</feature>
<keyword evidence="8 11" id="KW-0675">Receptor</keyword>
<feature type="transmembrane region" description="Helical" evidence="10">
    <location>
        <begin position="37"/>
        <end position="59"/>
    </location>
</feature>
<evidence type="ECO:0000256" key="2">
    <source>
        <dbReference type="ARBA" id="ARBA00022475"/>
    </source>
</evidence>
<reference evidence="11" key="1">
    <citation type="submission" date="2010-04" db="EMBL/GenBank/DDBJ databases">
        <title>The genome sequence and transcriptome of duck provide insight into the interaction host.</title>
        <authorList>
            <person name="Li N."/>
        </authorList>
    </citation>
    <scope>NUCLEOTIDE SEQUENCE</scope>
</reference>
<comment type="subcellular location">
    <subcellularLocation>
        <location evidence="1">Cell membrane</location>
        <topology evidence="1">Multi-pass membrane protein</topology>
    </subcellularLocation>
</comment>
<dbReference type="GO" id="GO:0004930">
    <property type="term" value="F:G protein-coupled receptor activity"/>
    <property type="evidence" value="ECO:0007669"/>
    <property type="project" value="UniProtKB-KW"/>
</dbReference>
<dbReference type="GO" id="GO:0004984">
    <property type="term" value="F:olfactory receptor activity"/>
    <property type="evidence" value="ECO:0007669"/>
    <property type="project" value="InterPro"/>
</dbReference>
<keyword evidence="5 10" id="KW-1133">Transmembrane helix</keyword>
<dbReference type="Pfam" id="PF13853">
    <property type="entry name" value="7tm_4"/>
    <property type="match status" value="1"/>
</dbReference>
<proteinExistence type="predicted"/>
<accession>R0JE82</accession>
<evidence type="ECO:0000313" key="11">
    <source>
        <dbReference type="EMBL" id="EOA95570.1"/>
    </source>
</evidence>
<dbReference type="EMBL" id="KB744246">
    <property type="protein sequence ID" value="EOA95572.1"/>
    <property type="molecule type" value="Genomic_DNA"/>
</dbReference>
<dbReference type="Gene3D" id="1.20.1070.10">
    <property type="entry name" value="Rhodopsin 7-helix transmembrane proteins"/>
    <property type="match status" value="1"/>
</dbReference>
<sequence length="104" mass="11533">LSASFALACFLFIVLSYVQIFRAVLRIPSQQGRHKAFSMCLPHLVVVSLFISSIVFANPKPPSTSCPSQDLVVSILYSVVPPALNPLIYSIRNQEIRDGIRQVM</sequence>
<keyword evidence="4" id="KW-0552">Olfaction</keyword>
<keyword evidence="9" id="KW-0807">Transducer</keyword>
<reference evidence="13" key="2">
    <citation type="journal article" date="2013" name="Nat. Genet.">
        <title>The duck genome and transcriptome provide insight into an avian influenza virus reservoir species.</title>
        <authorList>
            <person name="Huang Y."/>
            <person name="Li Y."/>
            <person name="Burt D.W."/>
            <person name="Chen H."/>
            <person name="Zhang Y."/>
            <person name="Qian W."/>
            <person name="Kim H."/>
            <person name="Gan S."/>
            <person name="Zhao Y."/>
            <person name="Li J."/>
            <person name="Yi K."/>
            <person name="Feng H."/>
            <person name="Zhu P."/>
            <person name="Li B."/>
            <person name="Liu Q."/>
            <person name="Fairley S."/>
            <person name="Magor K.E."/>
            <person name="Du Z."/>
            <person name="Hu X."/>
            <person name="Goodman L."/>
            <person name="Tafer H."/>
            <person name="Vignal A."/>
            <person name="Lee T."/>
            <person name="Kim K.W."/>
            <person name="Sheng Z."/>
            <person name="An Y."/>
            <person name="Searle S."/>
            <person name="Herrero J."/>
            <person name="Groenen M.A."/>
            <person name="Crooijmans R.P."/>
            <person name="Faraut T."/>
            <person name="Cai Q."/>
            <person name="Webster R.G."/>
            <person name="Aldridge J.R."/>
            <person name="Warren W.C."/>
            <person name="Bartschat S."/>
            <person name="Kehr S."/>
            <person name="Marz M."/>
            <person name="Stadler P.F."/>
            <person name="Smith J."/>
            <person name="Kraus R.H."/>
            <person name="Zhao Y."/>
            <person name="Ren L."/>
            <person name="Fei J."/>
            <person name="Morisson M."/>
            <person name="Kaiser P."/>
            <person name="Griffin D.K."/>
            <person name="Rao M."/>
            <person name="Pitel F."/>
            <person name="Wang J."/>
            <person name="Li N."/>
        </authorList>
    </citation>
    <scope>NUCLEOTIDE SEQUENCE [LARGE SCALE GENOMIC DNA]</scope>
</reference>
<feature type="non-terminal residue" evidence="11">
    <location>
        <position position="104"/>
    </location>
</feature>
<evidence type="ECO:0000256" key="3">
    <source>
        <dbReference type="ARBA" id="ARBA00022692"/>
    </source>
</evidence>
<protein>
    <submittedName>
        <fullName evidence="11">Olfactory receptor 14J1</fullName>
    </submittedName>
</protein>
<evidence type="ECO:0000256" key="10">
    <source>
        <dbReference type="SAM" id="Phobius"/>
    </source>
</evidence>
<evidence type="ECO:0000313" key="13">
    <source>
        <dbReference type="Proteomes" id="UP000296049"/>
    </source>
</evidence>
<keyword evidence="6" id="KW-0297">G-protein coupled receptor</keyword>
<name>R0JE82_ANAPL</name>
<feature type="transmembrane region" description="Helical" evidence="10">
    <location>
        <begin position="6"/>
        <end position="25"/>
    </location>
</feature>
<keyword evidence="4" id="KW-0716">Sensory transduction</keyword>
<dbReference type="PRINTS" id="PR00245">
    <property type="entry name" value="OLFACTORYR"/>
</dbReference>
<evidence type="ECO:0000313" key="12">
    <source>
        <dbReference type="EMBL" id="EOA95572.1"/>
    </source>
</evidence>
<dbReference type="InterPro" id="IPR050516">
    <property type="entry name" value="Olfactory_GPCR"/>
</dbReference>